<reference evidence="3" key="1">
    <citation type="submission" date="2015-07" db="EMBL/GenBank/DDBJ databases">
        <title>Genome sequencing project for genomic taxonomy and phylogenomics of Bacillus-like bacteria.</title>
        <authorList>
            <person name="Liu B."/>
            <person name="Wang J."/>
            <person name="Zhu Y."/>
            <person name="Liu G."/>
            <person name="Chen Q."/>
            <person name="Chen Z."/>
            <person name="Lan J."/>
            <person name="Che J."/>
            <person name="Ge C."/>
            <person name="Shi H."/>
            <person name="Pan Z."/>
            <person name="Liu X."/>
        </authorList>
    </citation>
    <scope>NUCLEOTIDE SEQUENCE [LARGE SCALE GENOMIC DNA]</scope>
    <source>
        <strain evidence="3">DSM 9887</strain>
    </source>
</reference>
<dbReference type="AlphaFoldDB" id="A0A0K9YX47"/>
<evidence type="ECO:0000313" key="1">
    <source>
        <dbReference type="EMBL" id="GED68401.1"/>
    </source>
</evidence>
<evidence type="ECO:0000313" key="2">
    <source>
        <dbReference type="EMBL" id="KNB73241.1"/>
    </source>
</evidence>
<keyword evidence="4" id="KW-1185">Reference proteome</keyword>
<dbReference type="EMBL" id="BJON01000008">
    <property type="protein sequence ID" value="GED68401.1"/>
    <property type="molecule type" value="Genomic_DNA"/>
</dbReference>
<dbReference type="RefSeq" id="WP_049737234.1">
    <property type="nucleotide sequence ID" value="NZ_BJON01000008.1"/>
</dbReference>
<protein>
    <submittedName>
        <fullName evidence="2">Uncharacterized protein</fullName>
    </submittedName>
</protein>
<sequence length="103" mass="12134">MDATIEKALHTMLENWERMKKSHEDDAEDDANTFEASFYQLMERIREWFGQLEAKPATLDDALLLPDMAQLEEQLPVEILLNFETELELIVEGKTRIEDEKYD</sequence>
<evidence type="ECO:0000313" key="4">
    <source>
        <dbReference type="Proteomes" id="UP000319578"/>
    </source>
</evidence>
<gene>
    <name evidence="2" type="ORF">ADS79_04535</name>
    <name evidence="1" type="ORF">BRE01_21030</name>
</gene>
<organism evidence="2 3">
    <name type="scientific">Brevibacillus reuszeri</name>
    <dbReference type="NCBI Taxonomy" id="54915"/>
    <lineage>
        <taxon>Bacteria</taxon>
        <taxon>Bacillati</taxon>
        <taxon>Bacillota</taxon>
        <taxon>Bacilli</taxon>
        <taxon>Bacillales</taxon>
        <taxon>Paenibacillaceae</taxon>
        <taxon>Brevibacillus</taxon>
    </lineage>
</organism>
<dbReference type="EMBL" id="LGIQ01000005">
    <property type="protein sequence ID" value="KNB73241.1"/>
    <property type="molecule type" value="Genomic_DNA"/>
</dbReference>
<accession>A0A0K9YX47</accession>
<proteinExistence type="predicted"/>
<dbReference type="Proteomes" id="UP000319578">
    <property type="component" value="Unassembled WGS sequence"/>
</dbReference>
<name>A0A0K9YX47_9BACL</name>
<comment type="caution">
    <text evidence="2">The sequence shown here is derived from an EMBL/GenBank/DDBJ whole genome shotgun (WGS) entry which is preliminary data.</text>
</comment>
<evidence type="ECO:0000313" key="3">
    <source>
        <dbReference type="Proteomes" id="UP000036834"/>
    </source>
</evidence>
<reference evidence="1 4" key="3">
    <citation type="submission" date="2019-06" db="EMBL/GenBank/DDBJ databases">
        <title>Whole genome shotgun sequence of Brevibacillus reuszeri NBRC 15719.</title>
        <authorList>
            <person name="Hosoyama A."/>
            <person name="Uohara A."/>
            <person name="Ohji S."/>
            <person name="Ichikawa N."/>
        </authorList>
    </citation>
    <scope>NUCLEOTIDE SEQUENCE [LARGE SCALE GENOMIC DNA]</scope>
    <source>
        <strain evidence="1 4">NBRC 15719</strain>
    </source>
</reference>
<dbReference type="PATRIC" id="fig|54915.3.peg.6298"/>
<reference evidence="2" key="2">
    <citation type="submission" date="2015-07" db="EMBL/GenBank/DDBJ databases">
        <title>MeaNS - Measles Nucleotide Surveillance Program.</title>
        <authorList>
            <person name="Tran T."/>
            <person name="Druce J."/>
        </authorList>
    </citation>
    <scope>NUCLEOTIDE SEQUENCE</scope>
    <source>
        <strain evidence="2">DSM 9887</strain>
    </source>
</reference>
<dbReference type="OrthoDB" id="2382111at2"/>
<dbReference type="Proteomes" id="UP000036834">
    <property type="component" value="Unassembled WGS sequence"/>
</dbReference>